<keyword evidence="1" id="KW-0862">Zinc</keyword>
<dbReference type="GO" id="GO:0005975">
    <property type="term" value="P:carbohydrate metabolic process"/>
    <property type="evidence" value="ECO:0007669"/>
    <property type="project" value="InterPro"/>
</dbReference>
<sequence>MSPDAVTVELPAHWWAAGLSLAERLRLPGRPASPEEGERLERARRRLDRWENSYGIGKDGHFARLLAERGLDRDGLLALLAEDPRLLAARATSATARPAWADTVEAVLRGMVPGQGPAIVTPPDGEVAWQAGFLSIVSPFVDFSVSRFTESAHADGLDEIADVHELARQLGLQLSESLAMTASRTLVLELNVLRVTKRLHGDDAQQRFWSFVEHFSSRNSLTELVAEYVVLARLLAQSCDQAVEALLEMLARLAKDRAEVVTSVFEGVDPGRLAEAKMGGVGDSHQGGRSVGILRFENGARLVYKPRRLSVHRHVNDVIGWLNGHLPGYGLRTLTVVDSGAYGWVGFVEYDPGTDLQGIRRFYRSQGSLLAMLYALDGVDFHYENLIASGDQPILVDLESVFHPELPNPSGFSWLDSDPAAAVLSDSVSRVGLLPSVVWSEDGEVMDLGGVGADAGQTMPFKTANWSAAGTDEMHLVREHLTFPGSQNRPSMDGHAVNPGHFSSELIEGFRAGYEAIVAHRSELLGPEGLLERFADDEIRVVVRATRIYGTLLTESTHPDVLRDALDRDRVFDFLWALSAKDPVRLPVAHLEIEELWTGDIPMFVTRPATRDVWNGQGVRIPAMLYRECLAHAAGKIQAMAPGDLALQQWIIEASMATRPDQATAIAAYDPQPGTRSAPQSREAVDPGRVTAAVRAIADQVADLAHTDGTRVNWLGIDLIQETRWVINPLRTDLYSGVAGVAMFLAQAARLTGDDRYADLARRSLKPVAEIVESVAGMSPGEEPLPLGAYTGNSGLAYALVHIARDLDDPALLDLIEPLLAPLAFSIADDKSLDVIGGAAGGLAALLAVHAATGLPLAMRLAHACADRLLEAARPQEVGLAWQGTVPAIKPLAGFSHGASGIGWALARFAAVSGSAGGPASPYAEAALGAFTYERGLYDEGVHNWPDYRDTPEIADETFIPHMQAWCHGAPGVGMVRADLLRHAGNGLAEREGLSADLDLALASYLAVSPGFNGHSLCHGELGNMELLTAAIAAGRGDLVEERDRRLGVVLGQLESGPRCGTPAGVPTPGFMSGLSGIGYGLMRHAFPDRVPSVLLFEPPAG</sequence>
<dbReference type="PRINTS" id="PR01950">
    <property type="entry name" value="LANCSUPER"/>
</dbReference>
<evidence type="ECO:0000313" key="4">
    <source>
        <dbReference type="Proteomes" id="UP000605992"/>
    </source>
</evidence>
<dbReference type="InterPro" id="IPR012341">
    <property type="entry name" value="6hp_glycosidase-like_sf"/>
</dbReference>
<dbReference type="PRINTS" id="PR01955">
    <property type="entry name" value="LANCFRANKIA"/>
</dbReference>
<evidence type="ECO:0000313" key="3">
    <source>
        <dbReference type="EMBL" id="GII55393.1"/>
    </source>
</evidence>
<feature type="binding site" evidence="1">
    <location>
        <position position="1018"/>
    </location>
    <ligand>
        <name>Zn(2+)</name>
        <dbReference type="ChEBI" id="CHEBI:29105"/>
    </ligand>
</feature>
<dbReference type="InterPro" id="IPR017146">
    <property type="entry name" value="Lanti_2_LanM"/>
</dbReference>
<evidence type="ECO:0000256" key="1">
    <source>
        <dbReference type="PIRSR" id="PIRSR607822-1"/>
    </source>
</evidence>
<dbReference type="Gene3D" id="1.50.10.10">
    <property type="match status" value="1"/>
</dbReference>
<accession>A0A8J3V0V8</accession>
<evidence type="ECO:0000259" key="2">
    <source>
        <dbReference type="Pfam" id="PF13575"/>
    </source>
</evidence>
<keyword evidence="4" id="KW-1185">Reference proteome</keyword>
<reference evidence="3" key="1">
    <citation type="submission" date="2021-01" db="EMBL/GenBank/DDBJ databases">
        <title>Whole genome shotgun sequence of Planotetraspora thailandica NBRC 104271.</title>
        <authorList>
            <person name="Komaki H."/>
            <person name="Tamura T."/>
        </authorList>
    </citation>
    <scope>NUCLEOTIDE SEQUENCE</scope>
    <source>
        <strain evidence="3">NBRC 104271</strain>
    </source>
</reference>
<dbReference type="Pfam" id="PF13575">
    <property type="entry name" value="DUF4135"/>
    <property type="match status" value="1"/>
</dbReference>
<dbReference type="InterPro" id="IPR007822">
    <property type="entry name" value="LANC-like"/>
</dbReference>
<dbReference type="SUPFAM" id="SSF158745">
    <property type="entry name" value="LanC-like"/>
    <property type="match status" value="1"/>
</dbReference>
<protein>
    <submittedName>
        <fullName evidence="3">Lanthionine synthetase</fullName>
    </submittedName>
</protein>
<dbReference type="GO" id="GO:0031179">
    <property type="term" value="P:peptide modification"/>
    <property type="evidence" value="ECO:0007669"/>
    <property type="project" value="InterPro"/>
</dbReference>
<dbReference type="Pfam" id="PF05147">
    <property type="entry name" value="LANC_like"/>
    <property type="match status" value="1"/>
</dbReference>
<dbReference type="AlphaFoldDB" id="A0A8J3V0V8"/>
<dbReference type="InterPro" id="IPR025410">
    <property type="entry name" value="Lant_dehyd"/>
</dbReference>
<keyword evidence="1" id="KW-0479">Metal-binding</keyword>
<comment type="caution">
    <text evidence="3">The sequence shown here is derived from an EMBL/GenBank/DDBJ whole genome shotgun (WGS) entry which is preliminary data.</text>
</comment>
<dbReference type="GO" id="GO:0046872">
    <property type="term" value="F:metal ion binding"/>
    <property type="evidence" value="ECO:0007669"/>
    <property type="project" value="UniProtKB-KW"/>
</dbReference>
<dbReference type="EMBL" id="BOOR01000025">
    <property type="protein sequence ID" value="GII55393.1"/>
    <property type="molecule type" value="Genomic_DNA"/>
</dbReference>
<dbReference type="RefSeq" id="WP_203945577.1">
    <property type="nucleotide sequence ID" value="NZ_BOOR01000025.1"/>
</dbReference>
<feature type="binding site" evidence="1">
    <location>
        <position position="1019"/>
    </location>
    <ligand>
        <name>Zn(2+)</name>
        <dbReference type="ChEBI" id="CHEBI:29105"/>
    </ligand>
</feature>
<name>A0A8J3V0V8_9ACTN</name>
<gene>
    <name evidence="3" type="ORF">Pth03_37820</name>
</gene>
<feature type="binding site" evidence="1">
    <location>
        <position position="967"/>
    </location>
    <ligand>
        <name>Zn(2+)</name>
        <dbReference type="ChEBI" id="CHEBI:29105"/>
    </ligand>
</feature>
<dbReference type="NCBIfam" id="TIGR03897">
    <property type="entry name" value="lanti_2_LanM"/>
    <property type="match status" value="1"/>
</dbReference>
<organism evidence="3 4">
    <name type="scientific">Planotetraspora thailandica</name>
    <dbReference type="NCBI Taxonomy" id="487172"/>
    <lineage>
        <taxon>Bacteria</taxon>
        <taxon>Bacillati</taxon>
        <taxon>Actinomycetota</taxon>
        <taxon>Actinomycetes</taxon>
        <taxon>Streptosporangiales</taxon>
        <taxon>Streptosporangiaceae</taxon>
        <taxon>Planotetraspora</taxon>
    </lineage>
</organism>
<proteinExistence type="predicted"/>
<feature type="domain" description="Lantibiotic biosynthesis protein dehydration" evidence="2">
    <location>
        <begin position="228"/>
        <end position="606"/>
    </location>
</feature>
<dbReference type="Proteomes" id="UP000605992">
    <property type="component" value="Unassembled WGS sequence"/>
</dbReference>
<dbReference type="SMART" id="SM01260">
    <property type="entry name" value="LANC_like"/>
    <property type="match status" value="1"/>
</dbReference>
<dbReference type="CDD" id="cd04792">
    <property type="entry name" value="LanM-like"/>
    <property type="match status" value="1"/>
</dbReference>
<dbReference type="PIRSF" id="PIRSF037228">
    <property type="entry name" value="Lant_mod_RumM"/>
    <property type="match status" value="1"/>
</dbReference>